<dbReference type="SUPFAM" id="SSF144083">
    <property type="entry name" value="Magnesium transport protein CorA, transmembrane region"/>
    <property type="match status" value="1"/>
</dbReference>
<evidence type="ECO:0000313" key="8">
    <source>
        <dbReference type="Proteomes" id="UP000504636"/>
    </source>
</evidence>
<reference evidence="9" key="2">
    <citation type="submission" date="2020-04" db="EMBL/GenBank/DDBJ databases">
        <authorList>
            <consortium name="NCBI Genome Project"/>
        </authorList>
    </citation>
    <scope>NUCLEOTIDE SEQUENCE</scope>
    <source>
        <strain evidence="9">CBS 304.34</strain>
    </source>
</reference>
<evidence type="ECO:0000256" key="2">
    <source>
        <dbReference type="ARBA" id="ARBA00022692"/>
    </source>
</evidence>
<feature type="compositionally biased region" description="Basic and acidic residues" evidence="5">
    <location>
        <begin position="13"/>
        <end position="30"/>
    </location>
</feature>
<accession>A0A6A6Z9P7</accession>
<keyword evidence="8" id="KW-1185">Reference proteome</keyword>
<feature type="region of interest" description="Disordered" evidence="5">
    <location>
        <begin position="1422"/>
        <end position="1461"/>
    </location>
</feature>
<feature type="region of interest" description="Disordered" evidence="5">
    <location>
        <begin position="1"/>
        <end position="57"/>
    </location>
</feature>
<dbReference type="InterPro" id="IPR045863">
    <property type="entry name" value="CorA_TM1_TM2"/>
</dbReference>
<feature type="compositionally biased region" description="Basic and acidic residues" evidence="5">
    <location>
        <begin position="75"/>
        <end position="93"/>
    </location>
</feature>
<feature type="transmembrane region" description="Helical" evidence="6">
    <location>
        <begin position="1330"/>
        <end position="1352"/>
    </location>
</feature>
<dbReference type="GeneID" id="54468288"/>
<feature type="transmembrane region" description="Helical" evidence="6">
    <location>
        <begin position="1298"/>
        <end position="1318"/>
    </location>
</feature>
<reference evidence="9" key="3">
    <citation type="submission" date="2025-04" db="UniProtKB">
        <authorList>
            <consortium name="RefSeq"/>
        </authorList>
    </citation>
    <scope>IDENTIFICATION</scope>
    <source>
        <strain evidence="9">CBS 304.34</strain>
    </source>
</reference>
<comment type="subcellular location">
    <subcellularLocation>
        <location evidence="1">Membrane</location>
        <topology evidence="1">Multi-pass membrane protein</topology>
    </subcellularLocation>
</comment>
<reference evidence="7 9" key="1">
    <citation type="journal article" date="2020" name="Stud. Mycol.">
        <title>101 Dothideomycetes genomes: a test case for predicting lifestyles and emergence of pathogens.</title>
        <authorList>
            <person name="Haridas S."/>
            <person name="Albert R."/>
            <person name="Binder M."/>
            <person name="Bloem J."/>
            <person name="Labutti K."/>
            <person name="Salamov A."/>
            <person name="Andreopoulos B."/>
            <person name="Baker S."/>
            <person name="Barry K."/>
            <person name="Bills G."/>
            <person name="Bluhm B."/>
            <person name="Cannon C."/>
            <person name="Castanera R."/>
            <person name="Culley D."/>
            <person name="Daum C."/>
            <person name="Ezra D."/>
            <person name="Gonzalez J."/>
            <person name="Henrissat B."/>
            <person name="Kuo A."/>
            <person name="Liang C."/>
            <person name="Lipzen A."/>
            <person name="Lutzoni F."/>
            <person name="Magnuson J."/>
            <person name="Mondo S."/>
            <person name="Nolan M."/>
            <person name="Ohm R."/>
            <person name="Pangilinan J."/>
            <person name="Park H.-J."/>
            <person name="Ramirez L."/>
            <person name="Alfaro M."/>
            <person name="Sun H."/>
            <person name="Tritt A."/>
            <person name="Yoshinaga Y."/>
            <person name="Zwiers L.-H."/>
            <person name="Turgeon B."/>
            <person name="Goodwin S."/>
            <person name="Spatafora J."/>
            <person name="Crous P."/>
            <person name="Grigoriev I."/>
        </authorList>
    </citation>
    <scope>NUCLEOTIDE SEQUENCE</scope>
    <source>
        <strain evidence="7 9">CBS 304.34</strain>
    </source>
</reference>
<evidence type="ECO:0000256" key="6">
    <source>
        <dbReference type="SAM" id="Phobius"/>
    </source>
</evidence>
<keyword evidence="2 6" id="KW-0812">Transmembrane</keyword>
<evidence type="ECO:0000256" key="1">
    <source>
        <dbReference type="ARBA" id="ARBA00004141"/>
    </source>
</evidence>
<dbReference type="Pfam" id="PF01544">
    <property type="entry name" value="CorA"/>
    <property type="match status" value="1"/>
</dbReference>
<dbReference type="InterPro" id="IPR002523">
    <property type="entry name" value="MgTranspt_CorA/ZnTranspt_ZntB"/>
</dbReference>
<dbReference type="Gene3D" id="1.20.58.340">
    <property type="entry name" value="Magnesium transport protein CorA, transmembrane region"/>
    <property type="match status" value="1"/>
</dbReference>
<evidence type="ECO:0000313" key="9">
    <source>
        <dbReference type="RefSeq" id="XP_033583901.1"/>
    </source>
</evidence>
<evidence type="ECO:0000313" key="7">
    <source>
        <dbReference type="EMBL" id="KAF2816937.1"/>
    </source>
</evidence>
<dbReference type="GO" id="GO:0046873">
    <property type="term" value="F:metal ion transmembrane transporter activity"/>
    <property type="evidence" value="ECO:0007669"/>
    <property type="project" value="InterPro"/>
</dbReference>
<dbReference type="GO" id="GO:0016020">
    <property type="term" value="C:membrane"/>
    <property type="evidence" value="ECO:0007669"/>
    <property type="project" value="UniProtKB-SubCell"/>
</dbReference>
<organism evidence="7">
    <name type="scientific">Mytilinidion resinicola</name>
    <dbReference type="NCBI Taxonomy" id="574789"/>
    <lineage>
        <taxon>Eukaryota</taxon>
        <taxon>Fungi</taxon>
        <taxon>Dikarya</taxon>
        <taxon>Ascomycota</taxon>
        <taxon>Pezizomycotina</taxon>
        <taxon>Dothideomycetes</taxon>
        <taxon>Pleosporomycetidae</taxon>
        <taxon>Mytilinidiales</taxon>
        <taxon>Mytilinidiaceae</taxon>
        <taxon>Mytilinidion</taxon>
    </lineage>
</organism>
<feature type="region of interest" description="Disordered" evidence="5">
    <location>
        <begin position="638"/>
        <end position="663"/>
    </location>
</feature>
<dbReference type="OrthoDB" id="5361176at2759"/>
<gene>
    <name evidence="7 9" type="ORF">BDZ99DRAFT_564758</name>
</gene>
<proteinExistence type="predicted"/>
<evidence type="ECO:0000256" key="5">
    <source>
        <dbReference type="SAM" id="MobiDB-lite"/>
    </source>
</evidence>
<dbReference type="EMBL" id="MU003692">
    <property type="protein sequence ID" value="KAF2816937.1"/>
    <property type="molecule type" value="Genomic_DNA"/>
</dbReference>
<feature type="compositionally biased region" description="Basic and acidic residues" evidence="5">
    <location>
        <begin position="1432"/>
        <end position="1449"/>
    </location>
</feature>
<evidence type="ECO:0000256" key="4">
    <source>
        <dbReference type="ARBA" id="ARBA00023136"/>
    </source>
</evidence>
<keyword evidence="3 6" id="KW-1133">Transmembrane helix</keyword>
<feature type="compositionally biased region" description="Basic and acidic residues" evidence="5">
    <location>
        <begin position="37"/>
        <end position="57"/>
    </location>
</feature>
<feature type="region of interest" description="Disordered" evidence="5">
    <location>
        <begin position="73"/>
        <end position="101"/>
    </location>
</feature>
<sequence>MAEGIHVPTEISRGLEDRPTAIQEAPKEPHIAGQTSEKGELETREADRAGAESRRGEVSEVVVNGIDFQQFIIDNPREDERSSVPPHANEKTKNAPTYASFGDKTTTASTNAHGYLTQITRYLGVGQSGFVCVDLPGVPQPSDVHDRAEKLMALSTHNDEAIAAYFNEDIPVELGKAAEMLPTLEFIHNRWPLFTTQPTDHPYFTKAIQHIVFQDIVFQQYRYESTTEGSVTIPSTFFISADLLIRELDFIDQKNQFNKDTSQSSQYSQSLGANDRNLILTHENINESYKVALAIAVFVNGEAQPIEHYMGDWYQTKGEEDRGHQLRPLEPLLVTLAFKLVPLQAEIEENVPLISKSDLSNAYKAFTAPSFTKLTFSADPHLDFALRRNLEHILSVCSIPVGSIPLESEGSKVALTCGDISGHRIVTSATFFAFHFLLSMFEYLEKPEPQQGQSKDKQEHTLAQCKCRKDKRSACERAFLAALRNRIKDTCRAHLTWIEQTGIMRVTWKEGQTKDMRELLGADYWITGTKIPHMSSKEVLSPKSLSDWPLNIIKFADFAIRTKNEEIKGLFEERGNSLRSSVGDWVEALDLENARGFYAIPRPLSKSRPGQKRYRLEDHVWMWRALLSIKRLGLQKELKTSKTSPTKPPRIGPSGRPDLKNPLHHSYTPADFQSKAIRRFTTENNVSRRKMVAISRTASASRFLFHSTDTALFYDTWTPLFDKSDTLWIATNDVQRFHKGNEDLEWGNPLRYALAMMMAKNGHPINTRSPSSMFTIAKDILLGSSSRNGIFPGQLQPGSKEPDFSWKDFHWQASFEVPCILWECRLNVEDSKKPEEANPVNPTAGQPIQIDPQKESQTLEMRKSIPFNILIDEKSIVELSDEWLYDYPEFLDSNDDIEGSRKSIKLIIKPSDTLLRGVVVDVPRSDGAGHCQQLENGFNASCNLDIYDRFNRPRTAQDAKKRLIWLPNPNSDTKELCILASPKAEQECLEEFFEKHDYKRKYFFDEVIATSNLWKTEFHLSSYQVFEAREGRRKGDQAHEGKRKGDLNFLGGSMVMRRAGTGFRFVGDFWDRYWTCHVLEHEPTEDSQREQSFDPDKKDDLLKRFKELIRPEDTLSKFERDKEPWRQRKVLELLLFDLMLKKIAGRYGEMFEQTGERLSSLFPRAKTAGIDRTDVLLVLHTLLSIPMNTSAYSEFRKKWPAFQYTLQVMEEDLKENLEKIGFWRDRESERQLERPRWTRNDERKYRPVISKVTASNNQRIRILEHYLADIRSLRLSLERMSDSTRDELNYESAENVRFFTYVTVIFLPLGFATGIFSMNAAPGKKTLNGMVITAIITVIVTIIVLTLIRPVLTVTRPIRLKASAWLDSLRKAREDDAENSRNSSPIHNHQIIKVASNLQPTLDKEPALSRLLRRVKDVFSVRAARPMKPNHHPPDLERGQKTQEKHVDDNSLGNEKPLDPK</sequence>
<name>A0A6A6Z9P7_9PEZI</name>
<evidence type="ECO:0000256" key="3">
    <source>
        <dbReference type="ARBA" id="ARBA00022989"/>
    </source>
</evidence>
<protein>
    <submittedName>
        <fullName evidence="7 9">Uncharacterized protein</fullName>
    </submittedName>
</protein>
<dbReference type="Proteomes" id="UP000504636">
    <property type="component" value="Unplaced"/>
</dbReference>
<keyword evidence="4 6" id="KW-0472">Membrane</keyword>
<dbReference type="RefSeq" id="XP_033583901.1">
    <property type="nucleotide sequence ID" value="XM_033727395.1"/>
</dbReference>